<feature type="domain" description="Flavodoxin-like fold" evidence="2">
    <location>
        <begin position="22"/>
        <end position="163"/>
    </location>
</feature>
<name>V6TTS5_GIAIN</name>
<dbReference type="VEuPathDB" id="GiardiaDB:DHA2_17150"/>
<dbReference type="GO" id="GO:0016491">
    <property type="term" value="F:oxidoreductase activity"/>
    <property type="evidence" value="ECO:0007669"/>
    <property type="project" value="UniProtKB-KW"/>
</dbReference>
<dbReference type="InterPro" id="IPR003680">
    <property type="entry name" value="Flavodoxin_fold"/>
</dbReference>
<dbReference type="VEuPathDB" id="GiardiaDB:QR46_4835"/>
<dbReference type="PANTHER" id="PTHR47307">
    <property type="entry name" value="GLUTATHIONE-REGULATED POTASSIUM-EFFLUX SYSTEM ANCILLARY PROTEIN KEFG"/>
    <property type="match status" value="1"/>
</dbReference>
<accession>V6TTS5</accession>
<dbReference type="Gene3D" id="3.40.50.360">
    <property type="match status" value="1"/>
</dbReference>
<dbReference type="InterPro" id="IPR046980">
    <property type="entry name" value="KefG/KefF"/>
</dbReference>
<dbReference type="Proteomes" id="UP000018040">
    <property type="component" value="Unassembled WGS sequence"/>
</dbReference>
<evidence type="ECO:0000259" key="2">
    <source>
        <dbReference type="Pfam" id="PF02525"/>
    </source>
</evidence>
<dbReference type="Pfam" id="PF02525">
    <property type="entry name" value="Flavodoxin_2"/>
    <property type="match status" value="1"/>
</dbReference>
<reference evidence="4" key="1">
    <citation type="submission" date="2012-02" db="EMBL/GenBank/DDBJ databases">
        <title>Genome sequencing of Giardia lamblia Genotypes A2 and B isolates (DH and GS) and comparative analysis with the genomes of Genotypes A1 and E (WB and Pig).</title>
        <authorList>
            <person name="Adam R."/>
            <person name="Dahlstrom E."/>
            <person name="Martens C."/>
            <person name="Bruno D."/>
            <person name="Barbian K."/>
            <person name="Porcella S.F."/>
            <person name="Nash T."/>
        </authorList>
    </citation>
    <scope>NUCLEOTIDE SEQUENCE</scope>
    <source>
        <strain evidence="4">GS</strain>
    </source>
</reference>
<proteinExistence type="predicted"/>
<evidence type="ECO:0000313" key="4">
    <source>
        <dbReference type="Proteomes" id="UP000018040"/>
    </source>
</evidence>
<protein>
    <submittedName>
        <fullName evidence="3">NAD(P)H:menadione oxidoreductase</fullName>
    </submittedName>
</protein>
<organism evidence="3 4">
    <name type="scientific">Giardia intestinalis</name>
    <name type="common">Giardia lamblia</name>
    <dbReference type="NCBI Taxonomy" id="5741"/>
    <lineage>
        <taxon>Eukaryota</taxon>
        <taxon>Metamonada</taxon>
        <taxon>Diplomonadida</taxon>
        <taxon>Hexamitidae</taxon>
        <taxon>Giardiinae</taxon>
        <taxon>Giardia</taxon>
    </lineage>
</organism>
<dbReference type="OrthoDB" id="26889at2759"/>
<dbReference type="VEuPathDB" id="GiardiaDB:GL50581_2480"/>
<keyword evidence="1" id="KW-0560">Oxidoreductase</keyword>
<evidence type="ECO:0000313" key="3">
    <source>
        <dbReference type="EMBL" id="ESU41994.1"/>
    </source>
</evidence>
<evidence type="ECO:0000256" key="1">
    <source>
        <dbReference type="ARBA" id="ARBA00023002"/>
    </source>
</evidence>
<dbReference type="PANTHER" id="PTHR47307:SF1">
    <property type="entry name" value="GLUTATHIONE-REGULATED POTASSIUM-EFFLUX SYSTEM ANCILLARY PROTEIN KEFG"/>
    <property type="match status" value="1"/>
</dbReference>
<dbReference type="EMBL" id="AHHH01000100">
    <property type="protein sequence ID" value="ESU41994.1"/>
    <property type="molecule type" value="Genomic_DNA"/>
</dbReference>
<gene>
    <name evidence="3" type="ORF">GSB_152034</name>
</gene>
<dbReference type="AlphaFoldDB" id="V6TTS5"/>
<sequence length="210" mass="23239">VASIQGNSWLVSPEKVRAILCYSHPMEPQSVVNAPLVEAAKQLGNVEVRWLDELYPSLKMTPEQVAEEQKIVEKADTVFFQFPVYWYSSPPSLKVFMDSVMAYGWAYGSKHVIAGKKFRAICTCGGTTESYGGEFTGPDITKRLNQGFRFCKCDPLPSFIVFSDAITDKLKDGCLKLFSTPLALVLLGQVNNCGAVRGLPFCLRIPGRCL</sequence>
<feature type="non-terminal residue" evidence="3">
    <location>
        <position position="1"/>
    </location>
</feature>
<comment type="caution">
    <text evidence="3">The sequence shown here is derived from an EMBL/GenBank/DDBJ whole genome shotgun (WGS) entry which is preliminary data.</text>
</comment>
<reference evidence="3 4" key="2">
    <citation type="journal article" date="2013" name="Genome Biol. Evol.">
        <title>Genome sequencing of Giardia lamblia genotypes A2 and B isolates (DH and GS) and comparative analysis with the genomes of genotypes A1 and E (WB and Pig).</title>
        <authorList>
            <person name="Adam R.D."/>
            <person name="Dahlstrom E.W."/>
            <person name="Martens C.A."/>
            <person name="Bruno D.P."/>
            <person name="Barbian K.D."/>
            <person name="Ricklefs S.M."/>
            <person name="Hernandez M.M."/>
            <person name="Narla N.P."/>
            <person name="Patel R.B."/>
            <person name="Porcella S.F."/>
            <person name="Nash T.E."/>
        </authorList>
    </citation>
    <scope>NUCLEOTIDE SEQUENCE [LARGE SCALE GENOMIC DNA]</scope>
    <source>
        <strain evidence="3 4">GS</strain>
    </source>
</reference>
<dbReference type="InterPro" id="IPR029039">
    <property type="entry name" value="Flavoprotein-like_sf"/>
</dbReference>
<dbReference type="VEuPathDB" id="GiardiaDB:GL50803_0015004"/>
<dbReference type="SUPFAM" id="SSF52218">
    <property type="entry name" value="Flavoproteins"/>
    <property type="match status" value="1"/>
</dbReference>